<reference evidence="1 2" key="1">
    <citation type="submission" date="2022-01" db="EMBL/GenBank/DDBJ databases">
        <title>Collection of gut derived symbiotic bacterial strains cultured from healthy donors.</title>
        <authorList>
            <person name="Lin H."/>
            <person name="Kohout C."/>
            <person name="Waligurski E."/>
            <person name="Pamer E.G."/>
        </authorList>
    </citation>
    <scope>NUCLEOTIDE SEQUENCE [LARGE SCALE GENOMIC DNA]</scope>
    <source>
        <strain evidence="1 2">DFI.7.58</strain>
    </source>
</reference>
<name>A0ABS9MH48_9FIRM</name>
<dbReference type="GeneID" id="97380533"/>
<organism evidence="1 2">
    <name type="scientific">Anaeromassilibacillus senegalensis</name>
    <dbReference type="NCBI Taxonomy" id="1673717"/>
    <lineage>
        <taxon>Bacteria</taxon>
        <taxon>Bacillati</taxon>
        <taxon>Bacillota</taxon>
        <taxon>Clostridia</taxon>
        <taxon>Eubacteriales</taxon>
        <taxon>Acutalibacteraceae</taxon>
        <taxon>Anaeromassilibacillus</taxon>
    </lineage>
</organism>
<dbReference type="EMBL" id="JAKNHQ010000003">
    <property type="protein sequence ID" value="MCG4610051.1"/>
    <property type="molecule type" value="Genomic_DNA"/>
</dbReference>
<protein>
    <submittedName>
        <fullName evidence="1">Uncharacterized protein</fullName>
    </submittedName>
</protein>
<accession>A0ABS9MH48</accession>
<keyword evidence="2" id="KW-1185">Reference proteome</keyword>
<evidence type="ECO:0000313" key="2">
    <source>
        <dbReference type="Proteomes" id="UP001298681"/>
    </source>
</evidence>
<evidence type="ECO:0000313" key="1">
    <source>
        <dbReference type="EMBL" id="MCG4610051.1"/>
    </source>
</evidence>
<comment type="caution">
    <text evidence="1">The sequence shown here is derived from an EMBL/GenBank/DDBJ whole genome shotgun (WGS) entry which is preliminary data.</text>
</comment>
<dbReference type="RefSeq" id="WP_087233736.1">
    <property type="nucleotide sequence ID" value="NZ_JAKNHQ010000003.1"/>
</dbReference>
<gene>
    <name evidence="1" type="ORF">L0P57_03745</name>
</gene>
<dbReference type="Proteomes" id="UP001298681">
    <property type="component" value="Unassembled WGS sequence"/>
</dbReference>
<sequence>MSRENQPQASLTLDPFRNRIRIHKKTIRRLGSPAYVQFLVNPEELYIAVLGSDKPMIGGTANKVRLSSVSFHTNQSVEFYSSTLLSNLSEIVGGFDLRFNYHLTGEIDSVNRVAYFSLQTVKPQERRRQYGREGV</sequence>
<proteinExistence type="predicted"/>